<evidence type="ECO:0000313" key="2">
    <source>
        <dbReference type="Proteomes" id="UP000799779"/>
    </source>
</evidence>
<keyword evidence="2" id="KW-1185">Reference proteome</keyword>
<accession>A0A6A5WEC1</accession>
<organism evidence="1 2">
    <name type="scientific">Amniculicola lignicola CBS 123094</name>
    <dbReference type="NCBI Taxonomy" id="1392246"/>
    <lineage>
        <taxon>Eukaryota</taxon>
        <taxon>Fungi</taxon>
        <taxon>Dikarya</taxon>
        <taxon>Ascomycota</taxon>
        <taxon>Pezizomycotina</taxon>
        <taxon>Dothideomycetes</taxon>
        <taxon>Pleosporomycetidae</taxon>
        <taxon>Pleosporales</taxon>
        <taxon>Amniculicolaceae</taxon>
        <taxon>Amniculicola</taxon>
    </lineage>
</organism>
<reference evidence="1" key="1">
    <citation type="journal article" date="2020" name="Stud. Mycol.">
        <title>101 Dothideomycetes genomes: a test case for predicting lifestyles and emergence of pathogens.</title>
        <authorList>
            <person name="Haridas S."/>
            <person name="Albert R."/>
            <person name="Binder M."/>
            <person name="Bloem J."/>
            <person name="Labutti K."/>
            <person name="Salamov A."/>
            <person name="Andreopoulos B."/>
            <person name="Baker S."/>
            <person name="Barry K."/>
            <person name="Bills G."/>
            <person name="Bluhm B."/>
            <person name="Cannon C."/>
            <person name="Castanera R."/>
            <person name="Culley D."/>
            <person name="Daum C."/>
            <person name="Ezra D."/>
            <person name="Gonzalez J."/>
            <person name="Henrissat B."/>
            <person name="Kuo A."/>
            <person name="Liang C."/>
            <person name="Lipzen A."/>
            <person name="Lutzoni F."/>
            <person name="Magnuson J."/>
            <person name="Mondo S."/>
            <person name="Nolan M."/>
            <person name="Ohm R."/>
            <person name="Pangilinan J."/>
            <person name="Park H.-J."/>
            <person name="Ramirez L."/>
            <person name="Alfaro M."/>
            <person name="Sun H."/>
            <person name="Tritt A."/>
            <person name="Yoshinaga Y."/>
            <person name="Zwiers L.-H."/>
            <person name="Turgeon B."/>
            <person name="Goodwin S."/>
            <person name="Spatafora J."/>
            <person name="Crous P."/>
            <person name="Grigoriev I."/>
        </authorList>
    </citation>
    <scope>NUCLEOTIDE SEQUENCE</scope>
    <source>
        <strain evidence="1">CBS 123094</strain>
    </source>
</reference>
<gene>
    <name evidence="1" type="ORF">P154DRAFT_565307</name>
</gene>
<proteinExistence type="predicted"/>
<sequence>MFQKGWQLSQCYLGPGEKCPAIVPTGGNPECRWRKAGGDVKAWNMEPSIHKVTSNYSKSSDITELARLKKGRLGLCGAISNNYNLLNAAIRHVVDAIGIKDTRVGDSTVRQELVAQFVHRLSSPVLQEVPDMELACMSASLVEGSLVTWKDLTSAKLHQKLSKELPGVLPTFSFDKLSLRAIFIMKDGNHTYHNCRSICI</sequence>
<dbReference type="EMBL" id="ML977612">
    <property type="protein sequence ID" value="KAF1997515.1"/>
    <property type="molecule type" value="Genomic_DNA"/>
</dbReference>
<protein>
    <submittedName>
        <fullName evidence="1">Uncharacterized protein</fullName>
    </submittedName>
</protein>
<dbReference type="Proteomes" id="UP000799779">
    <property type="component" value="Unassembled WGS sequence"/>
</dbReference>
<name>A0A6A5WEC1_9PLEO</name>
<evidence type="ECO:0000313" key="1">
    <source>
        <dbReference type="EMBL" id="KAF1997515.1"/>
    </source>
</evidence>
<dbReference type="AlphaFoldDB" id="A0A6A5WEC1"/>